<dbReference type="Proteomes" id="UP001242480">
    <property type="component" value="Unassembled WGS sequence"/>
</dbReference>
<organism evidence="1 2">
    <name type="scientific">Labrys wisconsinensis</name>
    <dbReference type="NCBI Taxonomy" id="425677"/>
    <lineage>
        <taxon>Bacteria</taxon>
        <taxon>Pseudomonadati</taxon>
        <taxon>Pseudomonadota</taxon>
        <taxon>Alphaproteobacteria</taxon>
        <taxon>Hyphomicrobiales</taxon>
        <taxon>Xanthobacteraceae</taxon>
        <taxon>Labrys</taxon>
    </lineage>
</organism>
<name>A0ABU0JJF1_9HYPH</name>
<sequence>MATVVALGMALAAALAVWKLVAPWKVRARRQVSHLGNGFSIMDLGITAERAPRSYEVAFYFTFKRKPQAGL</sequence>
<proteinExistence type="predicted"/>
<evidence type="ECO:0000313" key="1">
    <source>
        <dbReference type="EMBL" id="MDQ0474408.1"/>
    </source>
</evidence>
<dbReference type="EMBL" id="JAUSVX010000022">
    <property type="protein sequence ID" value="MDQ0474408.1"/>
    <property type="molecule type" value="Genomic_DNA"/>
</dbReference>
<keyword evidence="2" id="KW-1185">Reference proteome</keyword>
<dbReference type="RefSeq" id="WP_307283976.1">
    <property type="nucleotide sequence ID" value="NZ_JAUSVX010000022.1"/>
</dbReference>
<protein>
    <submittedName>
        <fullName evidence="1">Uncharacterized protein</fullName>
    </submittedName>
</protein>
<reference evidence="1 2" key="1">
    <citation type="submission" date="2023-07" db="EMBL/GenBank/DDBJ databases">
        <title>Genomic Encyclopedia of Type Strains, Phase IV (KMG-IV): sequencing the most valuable type-strain genomes for metagenomic binning, comparative biology and taxonomic classification.</title>
        <authorList>
            <person name="Goeker M."/>
        </authorList>
    </citation>
    <scope>NUCLEOTIDE SEQUENCE [LARGE SCALE GENOMIC DNA]</scope>
    <source>
        <strain evidence="1 2">DSM 19619</strain>
    </source>
</reference>
<evidence type="ECO:0000313" key="2">
    <source>
        <dbReference type="Proteomes" id="UP001242480"/>
    </source>
</evidence>
<accession>A0ABU0JJF1</accession>
<gene>
    <name evidence="1" type="ORF">QO011_007448</name>
</gene>
<comment type="caution">
    <text evidence="1">The sequence shown here is derived from an EMBL/GenBank/DDBJ whole genome shotgun (WGS) entry which is preliminary data.</text>
</comment>